<dbReference type="AlphaFoldDB" id="A0A4V6QM43"/>
<dbReference type="OrthoDB" id="329237at2"/>
<reference evidence="1" key="1">
    <citation type="journal article" date="2019" name="PLoS Negl. Trop. Dis.">
        <title>Revisiting the worldwide diversity of Leptospira species in the environment.</title>
        <authorList>
            <person name="Vincent A.T."/>
            <person name="Schiettekatte O."/>
            <person name="Bourhy P."/>
            <person name="Veyrier F.J."/>
            <person name="Picardeau M."/>
        </authorList>
    </citation>
    <scope>NUCLEOTIDE SEQUENCE [LARGE SCALE GENOMIC DNA]</scope>
    <source>
        <strain evidence="1">201702476</strain>
    </source>
</reference>
<name>A0A4V6QM43_9LEPT</name>
<comment type="caution">
    <text evidence="1">The sequence shown here is derived from an EMBL/GenBank/DDBJ whole genome shotgun (WGS) entry which is preliminary data.</text>
</comment>
<protein>
    <recommendedName>
        <fullName evidence="3">PIN domain-containing protein</fullName>
    </recommendedName>
</protein>
<dbReference type="RefSeq" id="WP_135624062.1">
    <property type="nucleotide sequence ID" value="NZ_RQGD01000034.1"/>
</dbReference>
<keyword evidence="2" id="KW-1185">Reference proteome</keyword>
<dbReference type="Proteomes" id="UP000297693">
    <property type="component" value="Unassembled WGS sequence"/>
</dbReference>
<proteinExistence type="predicted"/>
<organism evidence="1 2">
    <name type="scientific">Leptospira ognonensis</name>
    <dbReference type="NCBI Taxonomy" id="2484945"/>
    <lineage>
        <taxon>Bacteria</taxon>
        <taxon>Pseudomonadati</taxon>
        <taxon>Spirochaetota</taxon>
        <taxon>Spirochaetia</taxon>
        <taxon>Leptospirales</taxon>
        <taxon>Leptospiraceae</taxon>
        <taxon>Leptospira</taxon>
    </lineage>
</organism>
<gene>
    <name evidence="1" type="ORF">EHQ58_11665</name>
</gene>
<accession>A0A4V6QM43</accession>
<evidence type="ECO:0000313" key="2">
    <source>
        <dbReference type="Proteomes" id="UP000297693"/>
    </source>
</evidence>
<sequence length="134" mass="15535">MKFYLSTSLFIHLLTSPDKKKIGSELENLLHEGHRFYTSVYSLLSLMNLLKMESADKWRMIIHQIEELVDEIFPITKTVLEFSLENTESTLLAQEELIAKINGMDEWIICEEGASIPSKSLPLRNFFGKADRKR</sequence>
<evidence type="ECO:0008006" key="3">
    <source>
        <dbReference type="Google" id="ProtNLM"/>
    </source>
</evidence>
<dbReference type="EMBL" id="RQGD01000034">
    <property type="protein sequence ID" value="TGL58043.1"/>
    <property type="molecule type" value="Genomic_DNA"/>
</dbReference>
<evidence type="ECO:0000313" key="1">
    <source>
        <dbReference type="EMBL" id="TGL58043.1"/>
    </source>
</evidence>